<accession>A0A917LGN0</accession>
<evidence type="ECO:0000256" key="4">
    <source>
        <dbReference type="ARBA" id="ARBA00022795"/>
    </source>
</evidence>
<sequence length="259" mass="29754">MSLSRIIRSYRANTEEVEAREIKIQKLFEDVAQEQPVPQLSLSDIQSERQKMLHDANVQIEDEKQAFEAYKQAALMEIEAAKQAWEDERPQHVQAAYDEGFAQGYDEGMQKATAAMQADLAQANALIQLAEQNATRYLEEQENVILSLALQAASRIIDQQLADHAETFLSIVQRGLKEAREMKEIKIYVAPAYYELLTVNREELSGIFPPDVPFLIFVLEELEETECYIETNHGRIVVSIDEQLNELRHKLFELLNNKE</sequence>
<keyword evidence="11" id="KW-1185">Reference proteome</keyword>
<dbReference type="RefSeq" id="WP_308421632.1">
    <property type="nucleotide sequence ID" value="NZ_BMJT01000004.1"/>
</dbReference>
<gene>
    <name evidence="10" type="ORF">GCM10007425_15300</name>
</gene>
<dbReference type="GO" id="GO:0044781">
    <property type="term" value="P:bacterial-type flagellum organization"/>
    <property type="evidence" value="ECO:0007669"/>
    <property type="project" value="UniProtKB-KW"/>
</dbReference>
<name>A0A917LGN0_9BACI</name>
<dbReference type="PANTHER" id="PTHR34982">
    <property type="entry name" value="YOP PROTEINS TRANSLOCATION PROTEIN L"/>
    <property type="match status" value="1"/>
</dbReference>
<keyword evidence="5" id="KW-0653">Protein transport</keyword>
<proteinExistence type="inferred from homology"/>
<organism evidence="10 11">
    <name type="scientific">Lysinibacillus alkalisoli</name>
    <dbReference type="NCBI Taxonomy" id="1911548"/>
    <lineage>
        <taxon>Bacteria</taxon>
        <taxon>Bacillati</taxon>
        <taxon>Bacillota</taxon>
        <taxon>Bacilli</taxon>
        <taxon>Bacillales</taxon>
        <taxon>Bacillaceae</taxon>
        <taxon>Lysinibacillus</taxon>
    </lineage>
</organism>
<dbReference type="InterPro" id="IPR022524">
    <property type="entry name" value="FliH_Bacilli"/>
</dbReference>
<dbReference type="InterPro" id="IPR051472">
    <property type="entry name" value="T3SS_Stator/FliH"/>
</dbReference>
<evidence type="ECO:0000256" key="2">
    <source>
        <dbReference type="ARBA" id="ARBA00006602"/>
    </source>
</evidence>
<comment type="similarity">
    <text evidence="2">Belongs to the FliH family.</text>
</comment>
<comment type="function">
    <text evidence="1">Needed for flagellar regrowth and assembly.</text>
</comment>
<evidence type="ECO:0000256" key="6">
    <source>
        <dbReference type="ARBA" id="ARBA00023225"/>
    </source>
</evidence>
<protein>
    <recommendedName>
        <fullName evidence="7">Flagellar assembly protein FliH</fullName>
    </recommendedName>
</protein>
<feature type="coiled-coil region" evidence="8">
    <location>
        <begin position="113"/>
        <end position="140"/>
    </location>
</feature>
<reference evidence="10" key="1">
    <citation type="journal article" date="2014" name="Int. J. Syst. Evol. Microbiol.">
        <title>Complete genome sequence of Corynebacterium casei LMG S-19264T (=DSM 44701T), isolated from a smear-ripened cheese.</title>
        <authorList>
            <consortium name="US DOE Joint Genome Institute (JGI-PGF)"/>
            <person name="Walter F."/>
            <person name="Albersmeier A."/>
            <person name="Kalinowski J."/>
            <person name="Ruckert C."/>
        </authorList>
    </citation>
    <scope>NUCLEOTIDE SEQUENCE</scope>
    <source>
        <strain evidence="10">CGMCC 1.15760</strain>
    </source>
</reference>
<comment type="caution">
    <text evidence="10">The sequence shown here is derived from an EMBL/GenBank/DDBJ whole genome shotgun (WGS) entry which is preliminary data.</text>
</comment>
<dbReference type="Proteomes" id="UP000616608">
    <property type="component" value="Unassembled WGS sequence"/>
</dbReference>
<feature type="domain" description="Flagellar assembly protein FliH/Type III secretion system HrpE" evidence="9">
    <location>
        <begin position="120"/>
        <end position="246"/>
    </location>
</feature>
<dbReference type="NCBIfam" id="TIGR03825">
    <property type="entry name" value="FliH_bacil"/>
    <property type="match status" value="1"/>
</dbReference>
<keyword evidence="4" id="KW-1005">Bacterial flagellum biogenesis</keyword>
<evidence type="ECO:0000256" key="5">
    <source>
        <dbReference type="ARBA" id="ARBA00022927"/>
    </source>
</evidence>
<dbReference type="GO" id="GO:0015031">
    <property type="term" value="P:protein transport"/>
    <property type="evidence" value="ECO:0007669"/>
    <property type="project" value="UniProtKB-KW"/>
</dbReference>
<dbReference type="Pfam" id="PF02108">
    <property type="entry name" value="FliH"/>
    <property type="match status" value="1"/>
</dbReference>
<evidence type="ECO:0000256" key="8">
    <source>
        <dbReference type="SAM" id="Coils"/>
    </source>
</evidence>
<dbReference type="EMBL" id="BMJT01000004">
    <property type="protein sequence ID" value="GGG21765.1"/>
    <property type="molecule type" value="Genomic_DNA"/>
</dbReference>
<evidence type="ECO:0000259" key="9">
    <source>
        <dbReference type="Pfam" id="PF02108"/>
    </source>
</evidence>
<keyword evidence="3" id="KW-0813">Transport</keyword>
<keyword evidence="8" id="KW-0175">Coiled coil</keyword>
<dbReference type="InterPro" id="IPR018035">
    <property type="entry name" value="Flagellar_FliH/T3SS_HrpE"/>
</dbReference>
<evidence type="ECO:0000256" key="1">
    <source>
        <dbReference type="ARBA" id="ARBA00003041"/>
    </source>
</evidence>
<keyword evidence="6" id="KW-1006">Bacterial flagellum protein export</keyword>
<evidence type="ECO:0000256" key="7">
    <source>
        <dbReference type="NCBIfam" id="TIGR03825"/>
    </source>
</evidence>
<evidence type="ECO:0000256" key="3">
    <source>
        <dbReference type="ARBA" id="ARBA00022448"/>
    </source>
</evidence>
<evidence type="ECO:0000313" key="11">
    <source>
        <dbReference type="Proteomes" id="UP000616608"/>
    </source>
</evidence>
<dbReference type="AlphaFoldDB" id="A0A917LGN0"/>
<dbReference type="GO" id="GO:0005829">
    <property type="term" value="C:cytosol"/>
    <property type="evidence" value="ECO:0007669"/>
    <property type="project" value="TreeGrafter"/>
</dbReference>
<dbReference type="PANTHER" id="PTHR34982:SF1">
    <property type="entry name" value="FLAGELLAR ASSEMBLY PROTEIN FLIH"/>
    <property type="match status" value="1"/>
</dbReference>
<reference evidence="10" key="2">
    <citation type="submission" date="2020-09" db="EMBL/GenBank/DDBJ databases">
        <authorList>
            <person name="Sun Q."/>
            <person name="Zhou Y."/>
        </authorList>
    </citation>
    <scope>NUCLEOTIDE SEQUENCE</scope>
    <source>
        <strain evidence="10">CGMCC 1.15760</strain>
    </source>
</reference>
<evidence type="ECO:0000313" key="10">
    <source>
        <dbReference type="EMBL" id="GGG21765.1"/>
    </source>
</evidence>